<dbReference type="PROSITE" id="PS00113">
    <property type="entry name" value="ADENYLATE_KINASE"/>
    <property type="match status" value="1"/>
</dbReference>
<keyword evidence="1" id="KW-0808">Transferase</keyword>
<protein>
    <submittedName>
        <fullName evidence="5">ADK-domain-containing protein</fullName>
    </submittedName>
</protein>
<feature type="region of interest" description="Disordered" evidence="4">
    <location>
        <begin position="197"/>
        <end position="233"/>
    </location>
</feature>
<dbReference type="AlphaFoldDB" id="A0A1Y2BU51"/>
<evidence type="ECO:0000256" key="2">
    <source>
        <dbReference type="ARBA" id="ARBA00022741"/>
    </source>
</evidence>
<dbReference type="OrthoDB" id="442176at2759"/>
<dbReference type="PANTHER" id="PTHR23359">
    <property type="entry name" value="NUCLEOTIDE KINASE"/>
    <property type="match status" value="1"/>
</dbReference>
<dbReference type="CDD" id="cd01428">
    <property type="entry name" value="ADK"/>
    <property type="match status" value="2"/>
</dbReference>
<gene>
    <name evidence="5" type="ORF">LY90DRAFT_510936</name>
</gene>
<keyword evidence="2" id="KW-0547">Nucleotide-binding</keyword>
<organism evidence="5 6">
    <name type="scientific">Neocallimastix californiae</name>
    <dbReference type="NCBI Taxonomy" id="1754190"/>
    <lineage>
        <taxon>Eukaryota</taxon>
        <taxon>Fungi</taxon>
        <taxon>Fungi incertae sedis</taxon>
        <taxon>Chytridiomycota</taxon>
        <taxon>Chytridiomycota incertae sedis</taxon>
        <taxon>Neocallimastigomycetes</taxon>
        <taxon>Neocallimastigales</taxon>
        <taxon>Neocallimastigaceae</taxon>
        <taxon>Neocallimastix</taxon>
    </lineage>
</organism>
<keyword evidence="3" id="KW-0418">Kinase</keyword>
<accession>A0A1Y2BU51</accession>
<dbReference type="STRING" id="1754190.A0A1Y2BU51"/>
<dbReference type="InterPro" id="IPR000850">
    <property type="entry name" value="Adenylat/UMP-CMP_kin"/>
</dbReference>
<feature type="compositionally biased region" description="Basic and acidic residues" evidence="4">
    <location>
        <begin position="205"/>
        <end position="216"/>
    </location>
</feature>
<dbReference type="PRINTS" id="PR00094">
    <property type="entry name" value="ADENYLTKNASE"/>
</dbReference>
<reference evidence="5 6" key="1">
    <citation type="submission" date="2016-08" db="EMBL/GenBank/DDBJ databases">
        <title>A Parts List for Fungal Cellulosomes Revealed by Comparative Genomics.</title>
        <authorList>
            <consortium name="DOE Joint Genome Institute"/>
            <person name="Haitjema C.H."/>
            <person name="Gilmore S.P."/>
            <person name="Henske J.K."/>
            <person name="Solomon K.V."/>
            <person name="De Groot R."/>
            <person name="Kuo A."/>
            <person name="Mondo S.J."/>
            <person name="Salamov A.A."/>
            <person name="Labutti K."/>
            <person name="Zhao Z."/>
            <person name="Chiniquy J."/>
            <person name="Barry K."/>
            <person name="Brewer H.M."/>
            <person name="Purvine S.O."/>
            <person name="Wright A.T."/>
            <person name="Boxma B."/>
            <person name="Van Alen T."/>
            <person name="Hackstein J.H."/>
            <person name="Baker S.E."/>
            <person name="Grigoriev I.V."/>
            <person name="O'Malley M.A."/>
        </authorList>
    </citation>
    <scope>NUCLEOTIDE SEQUENCE [LARGE SCALE GENOMIC DNA]</scope>
    <source>
        <strain evidence="5 6">G1</strain>
    </source>
</reference>
<dbReference type="Gene3D" id="3.40.50.300">
    <property type="entry name" value="P-loop containing nucleotide triphosphate hydrolases"/>
    <property type="match status" value="3"/>
</dbReference>
<dbReference type="EMBL" id="MCOG01000137">
    <property type="protein sequence ID" value="ORY38281.1"/>
    <property type="molecule type" value="Genomic_DNA"/>
</dbReference>
<dbReference type="GO" id="GO:0005524">
    <property type="term" value="F:ATP binding"/>
    <property type="evidence" value="ECO:0007669"/>
    <property type="project" value="InterPro"/>
</dbReference>
<sequence>MEHKKSIICVVGKPGSGKTKICENVSLDFPVSTINIDEAINNEINNNTNLGKELEEYKNNNSEIPNDLLVEVIKQNIENAEKENDKQGIVVDGFPESLGHTLELENALNNTINLINLNISDEKGKENYINDIANSSNPNAVEEFKEKMENFNTKVVPVIDYYEEKNPEFYNKVDANKPFNSLYNDVKEIIPEILSKSRRNSGKTTDLRSDLPEKLENNNANNNNGTNVNSNKENKNKLLNDNSNIIFVLGGPGSGKGTQCDKIVDEFGLKHLSTGDMLREEVNKGTELGKELNEIMKEGKMVPQDLVLKLVKQEIDDNKNAKGFLIDGFPRTLDQAKSFEENVGPVKSVLYFDCPPEVLEERLLERGKTSGRADDNIDTIKKRLETYENMKNNSAVNSIKDSNEKDGNNDPILDDTLTNEINTKVDTTESNENIRSENPIFHDKDMMDSDENLGPETIKNKKRYKIVFALEKQSKKLSELFEYELICTGDVLRKEVEDKGPYADIISNHITVGELVPDDIVNEVIMKTISNDLSHYKFLIEGYPRTVKQAEYFEKNISPFKFILYFKCSETLLTTRFHHQMSESQINIGEDIIEKRMEEYTNNTQKTIDYFTSQNRVKEVSLERTEEEIANRAKEIFVEYDNSGSYEEYHKK</sequence>
<evidence type="ECO:0000256" key="3">
    <source>
        <dbReference type="ARBA" id="ARBA00022777"/>
    </source>
</evidence>
<dbReference type="Pfam" id="PF00406">
    <property type="entry name" value="ADK"/>
    <property type="match status" value="3"/>
</dbReference>
<keyword evidence="6" id="KW-1185">Reference proteome</keyword>
<feature type="compositionally biased region" description="Low complexity" evidence="4">
    <location>
        <begin position="217"/>
        <end position="231"/>
    </location>
</feature>
<dbReference type="GO" id="GO:0019205">
    <property type="term" value="F:nucleobase-containing compound kinase activity"/>
    <property type="evidence" value="ECO:0007669"/>
    <property type="project" value="InterPro"/>
</dbReference>
<dbReference type="HAMAP" id="MF_00235">
    <property type="entry name" value="Adenylate_kinase_Adk"/>
    <property type="match status" value="2"/>
</dbReference>
<dbReference type="GO" id="GO:0006139">
    <property type="term" value="P:nucleobase-containing compound metabolic process"/>
    <property type="evidence" value="ECO:0007669"/>
    <property type="project" value="InterPro"/>
</dbReference>
<evidence type="ECO:0000313" key="5">
    <source>
        <dbReference type="EMBL" id="ORY38281.1"/>
    </source>
</evidence>
<dbReference type="InterPro" id="IPR027417">
    <property type="entry name" value="P-loop_NTPase"/>
</dbReference>
<feature type="region of interest" description="Disordered" evidence="4">
    <location>
        <begin position="395"/>
        <end position="416"/>
    </location>
</feature>
<comment type="caution">
    <text evidence="5">The sequence shown here is derived from an EMBL/GenBank/DDBJ whole genome shotgun (WGS) entry which is preliminary data.</text>
</comment>
<dbReference type="InterPro" id="IPR033690">
    <property type="entry name" value="Adenylat_kinase_CS"/>
</dbReference>
<evidence type="ECO:0000313" key="6">
    <source>
        <dbReference type="Proteomes" id="UP000193920"/>
    </source>
</evidence>
<dbReference type="SUPFAM" id="SSF52540">
    <property type="entry name" value="P-loop containing nucleoside triphosphate hydrolases"/>
    <property type="match status" value="3"/>
</dbReference>
<evidence type="ECO:0000256" key="1">
    <source>
        <dbReference type="ARBA" id="ARBA00022679"/>
    </source>
</evidence>
<proteinExistence type="inferred from homology"/>
<evidence type="ECO:0000256" key="4">
    <source>
        <dbReference type="SAM" id="MobiDB-lite"/>
    </source>
</evidence>
<dbReference type="Proteomes" id="UP000193920">
    <property type="component" value="Unassembled WGS sequence"/>
</dbReference>
<name>A0A1Y2BU51_9FUNG</name>